<keyword evidence="2 4" id="KW-0238">DNA-binding</keyword>
<dbReference type="SUPFAM" id="SSF46689">
    <property type="entry name" value="Homeodomain-like"/>
    <property type="match status" value="1"/>
</dbReference>
<dbReference type="PANTHER" id="PTHR30055:SF238">
    <property type="entry name" value="MYCOFACTOCIN BIOSYNTHESIS TRANSCRIPTIONAL REGULATOR MFTR-RELATED"/>
    <property type="match status" value="1"/>
</dbReference>
<dbReference type="EMBL" id="PYBW01000154">
    <property type="protein sequence ID" value="PYC67356.1"/>
    <property type="molecule type" value="Genomic_DNA"/>
</dbReference>
<protein>
    <submittedName>
        <fullName evidence="7">TetR family transcriptional regulator</fullName>
    </submittedName>
</protein>
<dbReference type="AlphaFoldDB" id="A0A2V4N807"/>
<dbReference type="OrthoDB" id="8688418at2"/>
<dbReference type="InterPro" id="IPR050109">
    <property type="entry name" value="HTH-type_TetR-like_transc_reg"/>
</dbReference>
<dbReference type="PROSITE" id="PS50977">
    <property type="entry name" value="HTH_TETR_2"/>
    <property type="match status" value="1"/>
</dbReference>
<organism evidence="7 8">
    <name type="scientific">Streptomyces tateyamensis</name>
    <dbReference type="NCBI Taxonomy" id="565073"/>
    <lineage>
        <taxon>Bacteria</taxon>
        <taxon>Bacillati</taxon>
        <taxon>Actinomycetota</taxon>
        <taxon>Actinomycetes</taxon>
        <taxon>Kitasatosporales</taxon>
        <taxon>Streptomycetaceae</taxon>
        <taxon>Streptomyces</taxon>
    </lineage>
</organism>
<keyword evidence="8" id="KW-1185">Reference proteome</keyword>
<keyword evidence="3" id="KW-0804">Transcription</keyword>
<evidence type="ECO:0000259" key="6">
    <source>
        <dbReference type="PROSITE" id="PS50977"/>
    </source>
</evidence>
<feature type="DNA-binding region" description="H-T-H motif" evidence="4">
    <location>
        <begin position="54"/>
        <end position="73"/>
    </location>
</feature>
<proteinExistence type="predicted"/>
<evidence type="ECO:0000256" key="5">
    <source>
        <dbReference type="SAM" id="MobiDB-lite"/>
    </source>
</evidence>
<comment type="caution">
    <text evidence="7">The sequence shown here is derived from an EMBL/GenBank/DDBJ whole genome shotgun (WGS) entry which is preliminary data.</text>
</comment>
<dbReference type="Proteomes" id="UP000248039">
    <property type="component" value="Unassembled WGS sequence"/>
</dbReference>
<dbReference type="Pfam" id="PF17754">
    <property type="entry name" value="TetR_C_14"/>
    <property type="match status" value="1"/>
</dbReference>
<dbReference type="InterPro" id="IPR001647">
    <property type="entry name" value="HTH_TetR"/>
</dbReference>
<accession>A0A2V4N807</accession>
<evidence type="ECO:0000256" key="2">
    <source>
        <dbReference type="ARBA" id="ARBA00023125"/>
    </source>
</evidence>
<evidence type="ECO:0000256" key="1">
    <source>
        <dbReference type="ARBA" id="ARBA00023015"/>
    </source>
</evidence>
<evidence type="ECO:0000256" key="4">
    <source>
        <dbReference type="PROSITE-ProRule" id="PRU00335"/>
    </source>
</evidence>
<dbReference type="PRINTS" id="PR00455">
    <property type="entry name" value="HTHTETR"/>
</dbReference>
<feature type="region of interest" description="Disordered" evidence="5">
    <location>
        <begin position="1"/>
        <end position="30"/>
    </location>
</feature>
<dbReference type="PANTHER" id="PTHR30055">
    <property type="entry name" value="HTH-TYPE TRANSCRIPTIONAL REGULATOR RUTR"/>
    <property type="match status" value="1"/>
</dbReference>
<reference evidence="7 8" key="1">
    <citation type="submission" date="2018-03" db="EMBL/GenBank/DDBJ databases">
        <title>Bioinformatic expansion and discovery of thiopeptide antibiotics.</title>
        <authorList>
            <person name="Schwalen C.J."/>
            <person name="Hudson G.A."/>
            <person name="Mitchell D.A."/>
        </authorList>
    </citation>
    <scope>NUCLEOTIDE SEQUENCE [LARGE SCALE GENOMIC DNA]</scope>
    <source>
        <strain evidence="7 8">ATCC 21389</strain>
    </source>
</reference>
<evidence type="ECO:0000256" key="3">
    <source>
        <dbReference type="ARBA" id="ARBA00023163"/>
    </source>
</evidence>
<dbReference type="InterPro" id="IPR009057">
    <property type="entry name" value="Homeodomain-like_sf"/>
</dbReference>
<evidence type="ECO:0000313" key="8">
    <source>
        <dbReference type="Proteomes" id="UP000248039"/>
    </source>
</evidence>
<feature type="domain" description="HTH tetR-type" evidence="6">
    <location>
        <begin position="31"/>
        <end position="91"/>
    </location>
</feature>
<dbReference type="Pfam" id="PF00440">
    <property type="entry name" value="TetR_N"/>
    <property type="match status" value="1"/>
</dbReference>
<dbReference type="GO" id="GO:0003700">
    <property type="term" value="F:DNA-binding transcription factor activity"/>
    <property type="evidence" value="ECO:0007669"/>
    <property type="project" value="TreeGrafter"/>
</dbReference>
<dbReference type="InterPro" id="IPR041347">
    <property type="entry name" value="MftR_C"/>
</dbReference>
<evidence type="ECO:0000313" key="7">
    <source>
        <dbReference type="EMBL" id="PYC67356.1"/>
    </source>
</evidence>
<gene>
    <name evidence="7" type="ORF">C7C46_30385</name>
</gene>
<dbReference type="RefSeq" id="WP_110673153.1">
    <property type="nucleotide sequence ID" value="NZ_PYBW01000154.1"/>
</dbReference>
<dbReference type="GO" id="GO:0000976">
    <property type="term" value="F:transcription cis-regulatory region binding"/>
    <property type="evidence" value="ECO:0007669"/>
    <property type="project" value="TreeGrafter"/>
</dbReference>
<dbReference type="Gene3D" id="1.10.357.10">
    <property type="entry name" value="Tetracycline Repressor, domain 2"/>
    <property type="match status" value="1"/>
</dbReference>
<sequence length="240" mass="25565">MAPTSTAFPAPGSDPAAAESATTGLRERKKQRTREALVDAAHRLFLSQGYAGTTVDEIAAAVDVSQRTFFRYFANKEEAALAVMSDAEDHFIELLRARPAGEPPLPAMREAICATWRDFSASHHPAGRGVTAALELVQLIETTPTLLAAHLRRSADQERRVAEILAAREGVDPAADLRPRLLAAVFGAAVRTAHLAWTAGAAARPAEDDGPEGLIAVIQHHLDQLGPALAADWSDTARGI</sequence>
<name>A0A2V4N807_9ACTN</name>
<keyword evidence="1" id="KW-0805">Transcription regulation</keyword>